<keyword evidence="2" id="KW-1185">Reference proteome</keyword>
<evidence type="ECO:0000313" key="1">
    <source>
        <dbReference type="EMBL" id="KAJ3540301.1"/>
    </source>
</evidence>
<organism evidence="1 2">
    <name type="scientific">Fusarium decemcellulare</name>
    <dbReference type="NCBI Taxonomy" id="57161"/>
    <lineage>
        <taxon>Eukaryota</taxon>
        <taxon>Fungi</taxon>
        <taxon>Dikarya</taxon>
        <taxon>Ascomycota</taxon>
        <taxon>Pezizomycotina</taxon>
        <taxon>Sordariomycetes</taxon>
        <taxon>Hypocreomycetidae</taxon>
        <taxon>Hypocreales</taxon>
        <taxon>Nectriaceae</taxon>
        <taxon>Fusarium</taxon>
        <taxon>Fusarium decemcellulare species complex</taxon>
    </lineage>
</organism>
<comment type="caution">
    <text evidence="1">The sequence shown here is derived from an EMBL/GenBank/DDBJ whole genome shotgun (WGS) entry which is preliminary data.</text>
</comment>
<dbReference type="EMBL" id="JANRMS010000414">
    <property type="protein sequence ID" value="KAJ3540301.1"/>
    <property type="molecule type" value="Genomic_DNA"/>
</dbReference>
<name>A0ACC1SI67_9HYPO</name>
<sequence length="520" mass="58728">MFVQVPLENPPSRETPFHITLTPQFDHENITAVAVSLRFQPSLELAVSRNLLFGTSDIVKTQALDIEPGSLRSFDTHGNLSLIPHDTLSSGMTIQIWPADRDTQGEVTVSYVARTRHVDQKTQSGPALDFRLEHGGFTNSAFTLLLAPADMNRQYNVSLNWDLSSALPGTKSVWTYGEGVSAARVLTGMEMLWTYLDLGRCLYRMFMAMSNFFDDDDDAYRVSIRHNPYPGTNTGTALKRSFIFGYDDGDYDDPDPLPAKLMVLAHEMVHNWIIWDVDVDMTADNWYPEGWAEYYSLLFLFKLGIISSEEYIKQINHRLSAYYTNPFRPEPLAQVVNHTWEFSSAQRLPYCRGFVFALWLDWLIYTKTTGVNSLDDLVLQLVRRQKTGLKSDPEHFTSILAELLGSSKLAGELYRNVTIGSILIVPPVNALKEGRMKLPVTLCRQDQEPFDLGFNETSARSGGRVVKELDPASRAAASGLRNGDQMAPTFEVASAESNFDKVIETEFLRPGSHEWYNIMF</sequence>
<protein>
    <submittedName>
        <fullName evidence="1">Uncharacterized protein</fullName>
    </submittedName>
</protein>
<reference evidence="1" key="1">
    <citation type="submission" date="2022-08" db="EMBL/GenBank/DDBJ databases">
        <title>Genome Sequence of Fusarium decemcellulare.</title>
        <authorList>
            <person name="Buettner E."/>
        </authorList>
    </citation>
    <scope>NUCLEOTIDE SEQUENCE</scope>
    <source>
        <strain evidence="1">Babe19</strain>
    </source>
</reference>
<evidence type="ECO:0000313" key="2">
    <source>
        <dbReference type="Proteomes" id="UP001148629"/>
    </source>
</evidence>
<gene>
    <name evidence="1" type="ORF">NM208_g5120</name>
</gene>
<accession>A0ACC1SI67</accession>
<proteinExistence type="predicted"/>
<dbReference type="Proteomes" id="UP001148629">
    <property type="component" value="Unassembled WGS sequence"/>
</dbReference>